<comment type="similarity">
    <text evidence="1">Belongs to the CSN12 family.</text>
</comment>
<dbReference type="InterPro" id="IPR036388">
    <property type="entry name" value="WH-like_DNA-bd_sf"/>
</dbReference>
<feature type="domain" description="PCI" evidence="3">
    <location>
        <begin position="250"/>
        <end position="446"/>
    </location>
</feature>
<dbReference type="GO" id="GO:0003690">
    <property type="term" value="F:double-stranded DNA binding"/>
    <property type="evidence" value="ECO:0007669"/>
    <property type="project" value="InterPro"/>
</dbReference>
<reference evidence="4" key="1">
    <citation type="submission" date="2023-10" db="EMBL/GenBank/DDBJ databases">
        <authorList>
            <person name="Hackl T."/>
        </authorList>
    </citation>
    <scope>NUCLEOTIDE SEQUENCE</scope>
</reference>
<dbReference type="PROSITE" id="PS50250">
    <property type="entry name" value="PCI"/>
    <property type="match status" value="1"/>
</dbReference>
<dbReference type="EMBL" id="CAUWAG010000003">
    <property type="protein sequence ID" value="CAJ2499834.1"/>
    <property type="molecule type" value="Genomic_DNA"/>
</dbReference>
<sequence>MDSLIKEFNAAYAAMKGDQLAETIHPDIERYSHKLRAIWDRGDLRSTTADLNFLFYQDKSHANLSKAEATGWFEIYLTYWKAVGEILAAEGLRGNVKGSWTQVYVKWKELTLLIIRGYSHYEFENWTIPCLYVAGKYLRLYAMRADAEKSSSNDDTAMTGFQDDFDPEAEENKQLEDCARHLNRIFQICLTDRAPLEESRKWGVYYAINLLFKTYFKLNSEPLSKNVLKAISAGRSDIPLIDKFPKSQQVTFKYYEGVLSFLEENYVEAEKHLTMAWLMCHRDAQRNLELILTYLIPCHLLTTHTLPSAQLLEPFPRLQKLFIPLANAIKGADLRAFDHALRDGEDEFIKRRIYLTLERGRDIALRNLLRKVFVAGGFEESKDGAPPVRRTRIPIAEFTAAIKISSGEDIDADEVECLMANMIYKNLMKGYIAHERGFVVLSKNGAFPGTNV</sequence>
<evidence type="ECO:0000313" key="4">
    <source>
        <dbReference type="EMBL" id="CAJ2499834.1"/>
    </source>
</evidence>
<keyword evidence="5" id="KW-1185">Reference proteome</keyword>
<accession>A0AAI8V7K8</accession>
<evidence type="ECO:0000256" key="1">
    <source>
        <dbReference type="ARBA" id="ARBA00025771"/>
    </source>
</evidence>
<dbReference type="PANTHER" id="PTHR12732">
    <property type="entry name" value="UNCHARACTERIZED PROTEASOME COMPONENT REGION PCI-CONTAINING"/>
    <property type="match status" value="1"/>
</dbReference>
<dbReference type="GO" id="GO:0003723">
    <property type="term" value="F:RNA binding"/>
    <property type="evidence" value="ECO:0007669"/>
    <property type="project" value="InterPro"/>
</dbReference>
<dbReference type="Proteomes" id="UP001295740">
    <property type="component" value="Unassembled WGS sequence"/>
</dbReference>
<dbReference type="Gene3D" id="1.10.10.10">
    <property type="entry name" value="Winged helix-like DNA-binding domain superfamily/Winged helix DNA-binding domain"/>
    <property type="match status" value="1"/>
</dbReference>
<comment type="caution">
    <text evidence="4">The sequence shown here is derived from an EMBL/GenBank/DDBJ whole genome shotgun (WGS) entry which is preliminary data.</text>
</comment>
<evidence type="ECO:0000313" key="5">
    <source>
        <dbReference type="Proteomes" id="UP001295740"/>
    </source>
</evidence>
<dbReference type="FunFam" id="1.10.10.10:FF:000366">
    <property type="entry name" value="COP9 signalosome complex subunit"/>
    <property type="match status" value="1"/>
</dbReference>
<dbReference type="SMART" id="SM00753">
    <property type="entry name" value="PAM"/>
    <property type="match status" value="1"/>
</dbReference>
<gene>
    <name evidence="4" type="ORF">KHLLAP_LOCUS302</name>
</gene>
<dbReference type="Pfam" id="PF01399">
    <property type="entry name" value="PCI"/>
    <property type="match status" value="1"/>
</dbReference>
<protein>
    <recommendedName>
        <fullName evidence="2">Protein CSN12 homolog</fullName>
    </recommendedName>
</protein>
<proteinExistence type="inferred from homology"/>
<organism evidence="4 5">
    <name type="scientific">Anthostomella pinea</name>
    <dbReference type="NCBI Taxonomy" id="933095"/>
    <lineage>
        <taxon>Eukaryota</taxon>
        <taxon>Fungi</taxon>
        <taxon>Dikarya</taxon>
        <taxon>Ascomycota</taxon>
        <taxon>Pezizomycotina</taxon>
        <taxon>Sordariomycetes</taxon>
        <taxon>Xylariomycetidae</taxon>
        <taxon>Xylariales</taxon>
        <taxon>Xylariaceae</taxon>
        <taxon>Anthostomella</taxon>
    </lineage>
</organism>
<evidence type="ECO:0000259" key="3">
    <source>
        <dbReference type="PROSITE" id="PS50250"/>
    </source>
</evidence>
<dbReference type="InterPro" id="IPR000717">
    <property type="entry name" value="PCI_dom"/>
</dbReference>
<dbReference type="PANTHER" id="PTHR12732:SF0">
    <property type="entry name" value="PCI DOMAIN-CONTAINING PROTEIN 2"/>
    <property type="match status" value="1"/>
</dbReference>
<dbReference type="InterPro" id="IPR045114">
    <property type="entry name" value="Csn12-like"/>
</dbReference>
<dbReference type="AlphaFoldDB" id="A0AAI8V7K8"/>
<evidence type="ECO:0000256" key="2">
    <source>
        <dbReference type="ARBA" id="ARBA00073854"/>
    </source>
</evidence>
<name>A0AAI8V7K8_9PEZI</name>